<evidence type="ECO:0000256" key="4">
    <source>
        <dbReference type="ARBA" id="ARBA00022980"/>
    </source>
</evidence>
<dbReference type="Gene3D" id="1.10.1900.20">
    <property type="entry name" value="Ribosomal protein L20"/>
    <property type="match status" value="1"/>
</dbReference>
<comment type="caution">
    <text evidence="9">The sequence shown here is derived from an EMBL/GenBank/DDBJ whole genome shotgun (WGS) entry which is preliminary data.</text>
</comment>
<dbReference type="CDD" id="cd07026">
    <property type="entry name" value="Ribosomal_L20"/>
    <property type="match status" value="1"/>
</dbReference>
<keyword evidence="4 7" id="KW-0689">Ribosomal protein</keyword>
<proteinExistence type="inferred from homology"/>
<evidence type="ECO:0000313" key="10">
    <source>
        <dbReference type="Proteomes" id="UP000230758"/>
    </source>
</evidence>
<dbReference type="GO" id="GO:1990904">
    <property type="term" value="C:ribonucleoprotein complex"/>
    <property type="evidence" value="ECO:0007669"/>
    <property type="project" value="UniProtKB-KW"/>
</dbReference>
<comment type="similarity">
    <text evidence="1 7 8">Belongs to the bacterial ribosomal protein bL20 family.</text>
</comment>
<reference evidence="10" key="1">
    <citation type="submission" date="2017-09" db="EMBL/GenBank/DDBJ databases">
        <title>Depth-based differentiation of microbial function through sediment-hosted aquifers and enrichment of novel symbionts in the deep terrestrial subsurface.</title>
        <authorList>
            <person name="Probst A.J."/>
            <person name="Ladd B."/>
            <person name="Jarett J.K."/>
            <person name="Geller-Mcgrath D.E."/>
            <person name="Sieber C.M.K."/>
            <person name="Emerson J.B."/>
            <person name="Anantharaman K."/>
            <person name="Thomas B.C."/>
            <person name="Malmstrom R."/>
            <person name="Stieglmeier M."/>
            <person name="Klingl A."/>
            <person name="Woyke T."/>
            <person name="Ryan C.M."/>
            <person name="Banfield J.F."/>
        </authorList>
    </citation>
    <scope>NUCLEOTIDE SEQUENCE [LARGE SCALE GENOMIC DNA]</scope>
</reference>
<dbReference type="PANTHER" id="PTHR10986">
    <property type="entry name" value="39S RIBOSOMAL PROTEIN L20"/>
    <property type="match status" value="1"/>
</dbReference>
<dbReference type="InterPro" id="IPR049946">
    <property type="entry name" value="RIBOSOMAL_L20_CS"/>
</dbReference>
<evidence type="ECO:0000256" key="2">
    <source>
        <dbReference type="ARBA" id="ARBA00022730"/>
    </source>
</evidence>
<dbReference type="EMBL" id="PFXF01000023">
    <property type="protein sequence ID" value="PJA32744.1"/>
    <property type="molecule type" value="Genomic_DNA"/>
</dbReference>
<dbReference type="GO" id="GO:0005840">
    <property type="term" value="C:ribosome"/>
    <property type="evidence" value="ECO:0007669"/>
    <property type="project" value="UniProtKB-KW"/>
</dbReference>
<name>A0A2M7WRX3_9BACT</name>
<dbReference type="InterPro" id="IPR005813">
    <property type="entry name" value="Ribosomal_bL20"/>
</dbReference>
<evidence type="ECO:0000256" key="6">
    <source>
        <dbReference type="ARBA" id="ARBA00035172"/>
    </source>
</evidence>
<dbReference type="Pfam" id="PF00453">
    <property type="entry name" value="Ribosomal_L20"/>
    <property type="match status" value="1"/>
</dbReference>
<keyword evidence="5 7" id="KW-0687">Ribonucleoprotein</keyword>
<gene>
    <name evidence="7 9" type="primary">rplT</name>
    <name evidence="9" type="ORF">CO185_02005</name>
</gene>
<organism evidence="9 10">
    <name type="scientific">Candidatus Zambryskibacteria bacterium CG_4_9_14_3_um_filter_42_15</name>
    <dbReference type="NCBI Taxonomy" id="1975112"/>
    <lineage>
        <taxon>Bacteria</taxon>
        <taxon>Candidatus Zambryskiibacteriota</taxon>
    </lineage>
</organism>
<dbReference type="Gene3D" id="6.10.160.10">
    <property type="match status" value="1"/>
</dbReference>
<sequence>MSRVKKGVNALKTRKNILRKVKGYRYGRSTKERQANEAIFHAGTYSFAHRKDKKGDFRRLWNVRLSAFLKENGISYSKFIPLLKKKEIALDRKILSEIASTHPEVLKKILETAQAK</sequence>
<dbReference type="Proteomes" id="UP000230758">
    <property type="component" value="Unassembled WGS sequence"/>
</dbReference>
<dbReference type="PRINTS" id="PR00062">
    <property type="entry name" value="RIBOSOMALL20"/>
</dbReference>
<comment type="function">
    <text evidence="7 8">Binds directly to 23S ribosomal RNA and is necessary for the in vitro assembly process of the 50S ribosomal subunit. It is not involved in the protein synthesizing functions of that subunit.</text>
</comment>
<dbReference type="GO" id="GO:0000027">
    <property type="term" value="P:ribosomal large subunit assembly"/>
    <property type="evidence" value="ECO:0007669"/>
    <property type="project" value="UniProtKB-UniRule"/>
</dbReference>
<dbReference type="HAMAP" id="MF_00382">
    <property type="entry name" value="Ribosomal_bL20"/>
    <property type="match status" value="1"/>
</dbReference>
<dbReference type="GO" id="GO:0006412">
    <property type="term" value="P:translation"/>
    <property type="evidence" value="ECO:0007669"/>
    <property type="project" value="InterPro"/>
</dbReference>
<dbReference type="SUPFAM" id="SSF74731">
    <property type="entry name" value="Ribosomal protein L20"/>
    <property type="match status" value="1"/>
</dbReference>
<evidence type="ECO:0000256" key="5">
    <source>
        <dbReference type="ARBA" id="ARBA00023274"/>
    </source>
</evidence>
<dbReference type="AlphaFoldDB" id="A0A2M7WRX3"/>
<evidence type="ECO:0000256" key="3">
    <source>
        <dbReference type="ARBA" id="ARBA00022884"/>
    </source>
</evidence>
<dbReference type="PROSITE" id="PS00937">
    <property type="entry name" value="RIBOSOMAL_L20"/>
    <property type="match status" value="1"/>
</dbReference>
<dbReference type="InterPro" id="IPR035566">
    <property type="entry name" value="Ribosomal_protein_bL20_C"/>
</dbReference>
<evidence type="ECO:0000256" key="7">
    <source>
        <dbReference type="HAMAP-Rule" id="MF_00382"/>
    </source>
</evidence>
<evidence type="ECO:0000313" key="9">
    <source>
        <dbReference type="EMBL" id="PJA32744.1"/>
    </source>
</evidence>
<dbReference type="NCBIfam" id="TIGR01032">
    <property type="entry name" value="rplT_bact"/>
    <property type="match status" value="1"/>
</dbReference>
<protein>
    <recommendedName>
        <fullName evidence="6 7">Large ribosomal subunit protein bL20</fullName>
    </recommendedName>
</protein>
<evidence type="ECO:0000256" key="8">
    <source>
        <dbReference type="RuleBase" id="RU000560"/>
    </source>
</evidence>
<dbReference type="GO" id="GO:0019843">
    <property type="term" value="F:rRNA binding"/>
    <property type="evidence" value="ECO:0007669"/>
    <property type="project" value="UniProtKB-UniRule"/>
</dbReference>
<dbReference type="FunFam" id="1.10.1900.20:FF:000001">
    <property type="entry name" value="50S ribosomal protein L20"/>
    <property type="match status" value="1"/>
</dbReference>
<accession>A0A2M7WRX3</accession>
<dbReference type="GO" id="GO:0003735">
    <property type="term" value="F:structural constituent of ribosome"/>
    <property type="evidence" value="ECO:0007669"/>
    <property type="project" value="InterPro"/>
</dbReference>
<keyword evidence="3 7" id="KW-0694">RNA-binding</keyword>
<evidence type="ECO:0000256" key="1">
    <source>
        <dbReference type="ARBA" id="ARBA00007698"/>
    </source>
</evidence>
<keyword evidence="2 7" id="KW-0699">rRNA-binding</keyword>